<organism evidence="1 2">
    <name type="scientific">Amycolatopsis deserti</name>
    <dbReference type="NCBI Taxonomy" id="185696"/>
    <lineage>
        <taxon>Bacteria</taxon>
        <taxon>Bacillati</taxon>
        <taxon>Actinomycetota</taxon>
        <taxon>Actinomycetes</taxon>
        <taxon>Pseudonocardiales</taxon>
        <taxon>Pseudonocardiaceae</taxon>
        <taxon>Amycolatopsis</taxon>
    </lineage>
</organism>
<evidence type="ECO:0000313" key="2">
    <source>
        <dbReference type="Proteomes" id="UP000605897"/>
    </source>
</evidence>
<gene>
    <name evidence="1" type="ORF">GCM10017786_32380</name>
</gene>
<protein>
    <submittedName>
        <fullName evidence="1">Uncharacterized protein</fullName>
    </submittedName>
</protein>
<proteinExistence type="predicted"/>
<dbReference type="EMBL" id="BNAU01000003">
    <property type="protein sequence ID" value="GHE97223.1"/>
    <property type="molecule type" value="Genomic_DNA"/>
</dbReference>
<dbReference type="Proteomes" id="UP000605897">
    <property type="component" value="Unassembled WGS sequence"/>
</dbReference>
<evidence type="ECO:0000313" key="1">
    <source>
        <dbReference type="EMBL" id="GHE97223.1"/>
    </source>
</evidence>
<name>A0ABQ3J0K9_9PSEU</name>
<accession>A0ABQ3J0K9</accession>
<comment type="caution">
    <text evidence="1">The sequence shown here is derived from an EMBL/GenBank/DDBJ whole genome shotgun (WGS) entry which is preliminary data.</text>
</comment>
<sequence>MVCGSAPEGLVLAREVGLSRGGAGVGGSAFGAVLGGRLAPVLREGQGLRC</sequence>
<reference evidence="2" key="1">
    <citation type="journal article" date="2019" name="Int. J. Syst. Evol. Microbiol.">
        <title>The Global Catalogue of Microorganisms (GCM) 10K type strain sequencing project: providing services to taxonomists for standard genome sequencing and annotation.</title>
        <authorList>
            <consortium name="The Broad Institute Genomics Platform"/>
            <consortium name="The Broad Institute Genome Sequencing Center for Infectious Disease"/>
            <person name="Wu L."/>
            <person name="Ma J."/>
        </authorList>
    </citation>
    <scope>NUCLEOTIDE SEQUENCE [LARGE SCALE GENOMIC DNA]</scope>
    <source>
        <strain evidence="2">CGMCC 4.7677</strain>
    </source>
</reference>
<keyword evidence="2" id="KW-1185">Reference proteome</keyword>